<name>A0ABQ5K356_9EUKA</name>
<feature type="non-terminal residue" evidence="1">
    <location>
        <position position="1"/>
    </location>
</feature>
<reference evidence="1" key="1">
    <citation type="submission" date="2022-03" db="EMBL/GenBank/DDBJ databases">
        <title>Draft genome sequence of Aduncisulcus paluster, a free-living microaerophilic Fornicata.</title>
        <authorList>
            <person name="Yuyama I."/>
            <person name="Kume K."/>
            <person name="Tamura T."/>
            <person name="Inagaki Y."/>
            <person name="Hashimoto T."/>
        </authorList>
    </citation>
    <scope>NUCLEOTIDE SEQUENCE</scope>
    <source>
        <strain evidence="1">NY0171</strain>
    </source>
</reference>
<dbReference type="Proteomes" id="UP001057375">
    <property type="component" value="Unassembled WGS sequence"/>
</dbReference>
<proteinExistence type="predicted"/>
<sequence length="63" mass="6712">VAAPWGAAIGLGVELAAKLCDAGYEVPNLEELLAKRDQLVGLPNIKVVREENGVLQLIEEGEE</sequence>
<evidence type="ECO:0000313" key="1">
    <source>
        <dbReference type="EMBL" id="GKT25267.1"/>
    </source>
</evidence>
<protein>
    <submittedName>
        <fullName evidence="1">Uncharacterized protein</fullName>
    </submittedName>
</protein>
<accession>A0ABQ5K356</accession>
<keyword evidence="2" id="KW-1185">Reference proteome</keyword>
<organism evidence="1 2">
    <name type="scientific">Aduncisulcus paluster</name>
    <dbReference type="NCBI Taxonomy" id="2918883"/>
    <lineage>
        <taxon>Eukaryota</taxon>
        <taxon>Metamonada</taxon>
        <taxon>Carpediemonas-like organisms</taxon>
        <taxon>Aduncisulcus</taxon>
    </lineage>
</organism>
<gene>
    <name evidence="1" type="ORF">ADUPG1_004633</name>
</gene>
<comment type="caution">
    <text evidence="1">The sequence shown here is derived from an EMBL/GenBank/DDBJ whole genome shotgun (WGS) entry which is preliminary data.</text>
</comment>
<evidence type="ECO:0000313" key="2">
    <source>
        <dbReference type="Proteomes" id="UP001057375"/>
    </source>
</evidence>
<dbReference type="EMBL" id="BQXS01007090">
    <property type="protein sequence ID" value="GKT25267.1"/>
    <property type="molecule type" value="Genomic_DNA"/>
</dbReference>